<feature type="binding site" evidence="4">
    <location>
        <position position="211"/>
    </location>
    <ligand>
        <name>allantoate</name>
        <dbReference type="ChEBI" id="CHEBI:17536"/>
    </ligand>
</feature>
<dbReference type="GO" id="GO:0016813">
    <property type="term" value="F:hydrolase activity, acting on carbon-nitrogen (but not peptide) bonds, in linear amidines"/>
    <property type="evidence" value="ECO:0007669"/>
    <property type="project" value="InterPro"/>
</dbReference>
<gene>
    <name evidence="5" type="ORF">SO3561_05402</name>
</gene>
<feature type="binding site" evidence="4">
    <location>
        <position position="269"/>
    </location>
    <ligand>
        <name>allantoate</name>
        <dbReference type="ChEBI" id="CHEBI:17536"/>
    </ligand>
</feature>
<evidence type="ECO:0000256" key="1">
    <source>
        <dbReference type="ARBA" id="ARBA00006153"/>
    </source>
</evidence>
<evidence type="ECO:0000256" key="2">
    <source>
        <dbReference type="ARBA" id="ARBA00022801"/>
    </source>
</evidence>
<evidence type="ECO:0000313" key="6">
    <source>
        <dbReference type="Proteomes" id="UP000217446"/>
    </source>
</evidence>
<protein>
    <submittedName>
        <fullName evidence="5">Zn-dependent hydrolase</fullName>
    </submittedName>
</protein>
<proteinExistence type="inferred from homology"/>
<accession>A0A250VIJ4</accession>
<sequence length="409" mass="43494">MTFHSMWAELLPIGRSSASGGYRRFAWTGADADCRAWFRTQAESRGLRYELDRNGNQWAWLGDPAEGDAVVTGSHLDSVPDGGAFDGPLGVVSSFAALDELRARQAEFTRPLAIVNFGDEEGARFGLACVGSRLAAGQLTVEQAHRLTDGDGITLPQAMERAGHDPDTIGPDPERLARIGAFVELHVEQGRALDLSGDQVGIASAIWPHGRWRFDFRGEANHAGTTRLVDRRDPMLSYAETVLAARREAQLAGAVATFGKISVEPNGVNAIPSLVRGWLDSRAADQATLDTVVTGVEKAAREYAEAQGVELDVVRESFTPVVEFEHALRDELARILGKDGESAAGLTVPVLGTGAGHDAGILSGTVPTAMLFVRNPTGVSHSPAEYAAEDDCVAGVTALADVLEGLACR</sequence>
<comment type="cofactor">
    <cofactor evidence="3">
        <name>Zn(2+)</name>
        <dbReference type="ChEBI" id="CHEBI:29105"/>
    </cofactor>
    <text evidence="3">Binds 2 Zn(2+) ions per subunit.</text>
</comment>
<organism evidence="5 6">
    <name type="scientific">Streptomyces olivochromogenes</name>
    <dbReference type="NCBI Taxonomy" id="1963"/>
    <lineage>
        <taxon>Bacteria</taxon>
        <taxon>Bacillati</taxon>
        <taxon>Actinomycetota</taxon>
        <taxon>Actinomycetes</taxon>
        <taxon>Kitasatosporales</taxon>
        <taxon>Streptomycetaceae</taxon>
        <taxon>Streptomyces</taxon>
    </lineage>
</organism>
<dbReference type="PANTHER" id="PTHR32494">
    <property type="entry name" value="ALLANTOATE DEIMINASE-RELATED"/>
    <property type="match status" value="1"/>
</dbReference>
<dbReference type="InterPro" id="IPR002933">
    <property type="entry name" value="Peptidase_M20"/>
</dbReference>
<dbReference type="NCBIfam" id="NF006770">
    <property type="entry name" value="PRK09290.1-4"/>
    <property type="match status" value="1"/>
</dbReference>
<feature type="binding site" evidence="3">
    <location>
        <position position="75"/>
    </location>
    <ligand>
        <name>Zn(2+)</name>
        <dbReference type="ChEBI" id="CHEBI:29105"/>
        <label>1</label>
    </ligand>
</feature>
<comment type="similarity">
    <text evidence="1">Belongs to the peptidase M20 family.</text>
</comment>
<keyword evidence="3" id="KW-0862">Zinc</keyword>
<feature type="binding site" evidence="3">
    <location>
        <position position="381"/>
    </location>
    <ligand>
        <name>Zn(2+)</name>
        <dbReference type="ChEBI" id="CHEBI:29105"/>
        <label>2</label>
    </ligand>
</feature>
<name>A0A250VIJ4_STROL</name>
<dbReference type="Gene3D" id="3.30.70.360">
    <property type="match status" value="1"/>
</dbReference>
<dbReference type="RefSeq" id="WP_067376109.1">
    <property type="nucleotide sequence ID" value="NZ_BDQI01000012.1"/>
</dbReference>
<dbReference type="EMBL" id="BDQI01000012">
    <property type="protein sequence ID" value="GAX53872.1"/>
    <property type="molecule type" value="Genomic_DNA"/>
</dbReference>
<dbReference type="PANTHER" id="PTHR32494:SF5">
    <property type="entry name" value="ALLANTOATE AMIDOHYDROLASE"/>
    <property type="match status" value="1"/>
</dbReference>
<dbReference type="CDD" id="cd03884">
    <property type="entry name" value="M20_bAS"/>
    <property type="match status" value="1"/>
</dbReference>
<dbReference type="AlphaFoldDB" id="A0A250VIJ4"/>
<dbReference type="PIRSF" id="PIRSF001235">
    <property type="entry name" value="Amidase_carbamoylase"/>
    <property type="match status" value="1"/>
</dbReference>
<dbReference type="InterPro" id="IPR010158">
    <property type="entry name" value="Amidase_Cbmase"/>
</dbReference>
<dbReference type="GO" id="GO:0046872">
    <property type="term" value="F:metal ion binding"/>
    <property type="evidence" value="ECO:0007669"/>
    <property type="project" value="UniProtKB-KW"/>
</dbReference>
<dbReference type="NCBIfam" id="TIGR01879">
    <property type="entry name" value="hydantase"/>
    <property type="match status" value="1"/>
</dbReference>
<comment type="caution">
    <text evidence="5">The sequence shown here is derived from an EMBL/GenBank/DDBJ whole genome shotgun (WGS) entry which is preliminary data.</text>
</comment>
<feature type="binding site" evidence="3">
    <location>
        <position position="186"/>
    </location>
    <ligand>
        <name>Zn(2+)</name>
        <dbReference type="ChEBI" id="CHEBI:29105"/>
        <label>1</label>
    </ligand>
</feature>
<keyword evidence="2 5" id="KW-0378">Hydrolase</keyword>
<keyword evidence="6" id="KW-1185">Reference proteome</keyword>
<dbReference type="InterPro" id="IPR036264">
    <property type="entry name" value="Bact_exopeptidase_dim_dom"/>
</dbReference>
<dbReference type="Proteomes" id="UP000217446">
    <property type="component" value="Unassembled WGS sequence"/>
</dbReference>
<keyword evidence="3" id="KW-0479">Metal-binding</keyword>
<dbReference type="Pfam" id="PF01546">
    <property type="entry name" value="Peptidase_M20"/>
    <property type="match status" value="1"/>
</dbReference>
<evidence type="ECO:0000256" key="4">
    <source>
        <dbReference type="PIRSR" id="PIRSR001235-2"/>
    </source>
</evidence>
<feature type="binding site" evidence="3">
    <location>
        <position position="86"/>
    </location>
    <ligand>
        <name>Zn(2+)</name>
        <dbReference type="ChEBI" id="CHEBI:29105"/>
        <label>2</label>
    </ligand>
</feature>
<dbReference type="STRING" id="1963.AQJ27_31925"/>
<feature type="binding site" evidence="3">
    <location>
        <position position="121"/>
    </location>
    <ligand>
        <name>Zn(2+)</name>
        <dbReference type="ChEBI" id="CHEBI:29105"/>
        <label>2</label>
    </ligand>
</feature>
<dbReference type="SUPFAM" id="SSF55031">
    <property type="entry name" value="Bacterial exopeptidase dimerisation domain"/>
    <property type="match status" value="1"/>
</dbReference>
<feature type="binding site" evidence="3">
    <location>
        <position position="86"/>
    </location>
    <ligand>
        <name>Zn(2+)</name>
        <dbReference type="ChEBI" id="CHEBI:29105"/>
        <label>1</label>
    </ligand>
</feature>
<dbReference type="Gene3D" id="3.40.630.10">
    <property type="entry name" value="Zn peptidases"/>
    <property type="match status" value="1"/>
</dbReference>
<feature type="binding site" evidence="4">
    <location>
        <position position="282"/>
    </location>
    <ligand>
        <name>allantoate</name>
        <dbReference type="ChEBI" id="CHEBI:17536"/>
    </ligand>
</feature>
<evidence type="ECO:0000313" key="5">
    <source>
        <dbReference type="EMBL" id="GAX53872.1"/>
    </source>
</evidence>
<dbReference type="SUPFAM" id="SSF53187">
    <property type="entry name" value="Zn-dependent exopeptidases"/>
    <property type="match status" value="1"/>
</dbReference>
<reference evidence="6" key="1">
    <citation type="submission" date="2017-05" db="EMBL/GenBank/DDBJ databases">
        <title>Streptomyces olivochromogenes NBRC 3561 whole genome shotgun sequence.</title>
        <authorList>
            <person name="Dohra H."/>
            <person name="Kodani S."/>
        </authorList>
    </citation>
    <scope>NUCLEOTIDE SEQUENCE [LARGE SCALE GENOMIC DNA]</scope>
    <source>
        <strain evidence="6">NBRC 3561</strain>
    </source>
</reference>
<evidence type="ECO:0000256" key="3">
    <source>
        <dbReference type="PIRSR" id="PIRSR001235-1"/>
    </source>
</evidence>